<dbReference type="Proteomes" id="UP000610611">
    <property type="component" value="Unassembled WGS sequence"/>
</dbReference>
<keyword evidence="4" id="KW-1185">Reference proteome</keyword>
<organism evidence="2 4">
    <name type="scientific">Haloarcula rubripromontorii</name>
    <dbReference type="NCBI Taxonomy" id="1705562"/>
    <lineage>
        <taxon>Archaea</taxon>
        <taxon>Methanobacteriati</taxon>
        <taxon>Methanobacteriota</taxon>
        <taxon>Stenosarchaea group</taxon>
        <taxon>Halobacteria</taxon>
        <taxon>Halobacteriales</taxon>
        <taxon>Haloarculaceae</taxon>
        <taxon>Haloarcula</taxon>
    </lineage>
</organism>
<dbReference type="EMBL" id="LIUF01000001">
    <property type="protein sequence ID" value="KOX94848.1"/>
    <property type="molecule type" value="Genomic_DNA"/>
</dbReference>
<dbReference type="STRING" id="1705562.AMS69_03025"/>
<accession>A0A0M9AN22</accession>
<sequence>MSLLKSKHLLNGIVSLVVSVAITVWLADDEDAPWSLTDMAMAVAVSSFLSGFFTSYFAD</sequence>
<evidence type="ECO:0000313" key="4">
    <source>
        <dbReference type="Proteomes" id="UP000037729"/>
    </source>
</evidence>
<comment type="caution">
    <text evidence="2">The sequence shown here is derived from an EMBL/GenBank/DDBJ whole genome shotgun (WGS) entry which is preliminary data.</text>
</comment>
<evidence type="ECO:0000313" key="3">
    <source>
        <dbReference type="EMBL" id="NLV07812.1"/>
    </source>
</evidence>
<evidence type="ECO:0000256" key="1">
    <source>
        <dbReference type="SAM" id="Phobius"/>
    </source>
</evidence>
<feature type="transmembrane region" description="Helical" evidence="1">
    <location>
        <begin position="9"/>
        <end position="27"/>
    </location>
</feature>
<gene>
    <name evidence="2" type="ORF">AMS69_03025</name>
    <name evidence="3" type="ORF">GOC83_16890</name>
</gene>
<name>A0A0M9AN22_9EURY</name>
<keyword evidence="1" id="KW-0472">Membrane</keyword>
<reference evidence="2 4" key="1">
    <citation type="submission" date="2015-08" db="EMBL/GenBank/DDBJ databases">
        <title>Genomes of Isolates from Cabo Rojo, PR.</title>
        <authorList>
            <person name="Sanchez-Nieves R.L."/>
            <person name="Montalvo-Rodriguez R."/>
        </authorList>
    </citation>
    <scope>NUCLEOTIDE SEQUENCE [LARGE SCALE GENOMIC DNA]</scope>
    <source>
        <strain evidence="2 4">SL3</strain>
    </source>
</reference>
<protein>
    <submittedName>
        <fullName evidence="2">Uncharacterized protein</fullName>
    </submittedName>
</protein>
<dbReference type="PATRIC" id="fig|1705562.3.peg.1562"/>
<dbReference type="RefSeq" id="WP_004518239.1">
    <property type="nucleotide sequence ID" value="NZ_JAWJXX010000019.1"/>
</dbReference>
<keyword evidence="1" id="KW-0812">Transmembrane</keyword>
<evidence type="ECO:0000313" key="2">
    <source>
        <dbReference type="EMBL" id="KOX94848.1"/>
    </source>
</evidence>
<dbReference type="Proteomes" id="UP000037729">
    <property type="component" value="Unassembled WGS sequence"/>
</dbReference>
<dbReference type="EMBL" id="WOWB01000001">
    <property type="protein sequence ID" value="NLV07812.1"/>
    <property type="molecule type" value="Genomic_DNA"/>
</dbReference>
<reference evidence="3" key="2">
    <citation type="submission" date="2019-12" db="EMBL/GenBank/DDBJ databases">
        <title>The whole-genome sequencing of Haloarcula japonica strain pws8.</title>
        <authorList>
            <person name="Verma D.K."/>
            <person name="Gopal K."/>
            <person name="Prasad E.S."/>
        </authorList>
    </citation>
    <scope>NUCLEOTIDE SEQUENCE</scope>
    <source>
        <strain evidence="3">Pws8</strain>
    </source>
</reference>
<proteinExistence type="predicted"/>
<feature type="transmembrane region" description="Helical" evidence="1">
    <location>
        <begin position="39"/>
        <end position="58"/>
    </location>
</feature>
<dbReference type="AlphaFoldDB" id="A0A0M9AN22"/>
<dbReference type="OrthoDB" id="218465at2157"/>
<keyword evidence="1" id="KW-1133">Transmembrane helix</keyword>
<dbReference type="GeneID" id="35218889"/>